<dbReference type="EMBL" id="JANRMS010000388">
    <property type="protein sequence ID" value="KAJ3540805.1"/>
    <property type="molecule type" value="Genomic_DNA"/>
</dbReference>
<dbReference type="Proteomes" id="UP001148629">
    <property type="component" value="Unassembled WGS sequence"/>
</dbReference>
<gene>
    <name evidence="1" type="ORF">NM208_g4896</name>
</gene>
<evidence type="ECO:0000313" key="1">
    <source>
        <dbReference type="EMBL" id="KAJ3540805.1"/>
    </source>
</evidence>
<name>A0ACC1SJ81_9HYPO</name>
<proteinExistence type="predicted"/>
<keyword evidence="2" id="KW-1185">Reference proteome</keyword>
<sequence>MSSYPSLKSKPSKWAYFRRDLRTNDYPLGDAYQDGKRDRVLQELKDKGSHWSTPSDTPYLAYVKRLATTWPELQLLADFMEIGTVPMRWCIFPGEQEPPRGVRRRYTYLDDTGEVSAQQARRSKSLNVALLQYDDTGKFSGLQRFKTPSNEANNVEEKRFREAAATAAKSDKAGFKLFVVEDLSRLVIETLGSELNVDPRFFRAHVVDYAWNNIRDPWREHPSLNVVSRAQNWFQARLVRARYFPNPSSLEEAQSEVNKFNIFRRLDPDENQSFWDRDPDPQSLSFRRSRTNSSIGEEHLKVEQNKAQVDHSSKAQGEDEKITSSSKEDSVDAKVGLIRSRATFWLQTPRNGSGVGILLLEPTLQQGYPLWRGYSNWESPPPFAPEPDDIPEGPPSMSTVNNNPKTWFEDFLYWAGKDGCFPIPSSMEEQSPMAVPVQALLHLICAEWLTFADYLNARLNQIDWEISRPAYFSNTGDREPTLDKLNIWRRWVPQCRDVLAKTLDQVFQFHWNQTRLRPEDVSPIVAPYKRDYKLIIDRLAEYQSRIDRLSTVVNSAISLEDARNTAKNSKNLGNLTVLASIFIPPSFFATFLSMNDGPVSQIRESAKWWGVMSIVALSLLMILFSVMSKGPKEFYEQAIRALAIALTWLGNLFQVEKREDTHKPDKGNQNKRGKARRQKGLENEDPEAGVGESQQSRSTQTLFNGFFGQARN</sequence>
<evidence type="ECO:0000313" key="2">
    <source>
        <dbReference type="Proteomes" id="UP001148629"/>
    </source>
</evidence>
<reference evidence="1" key="1">
    <citation type="submission" date="2022-08" db="EMBL/GenBank/DDBJ databases">
        <title>Genome Sequence of Fusarium decemcellulare.</title>
        <authorList>
            <person name="Buettner E."/>
        </authorList>
    </citation>
    <scope>NUCLEOTIDE SEQUENCE</scope>
    <source>
        <strain evidence="1">Babe19</strain>
    </source>
</reference>
<organism evidence="1 2">
    <name type="scientific">Fusarium decemcellulare</name>
    <dbReference type="NCBI Taxonomy" id="57161"/>
    <lineage>
        <taxon>Eukaryota</taxon>
        <taxon>Fungi</taxon>
        <taxon>Dikarya</taxon>
        <taxon>Ascomycota</taxon>
        <taxon>Pezizomycotina</taxon>
        <taxon>Sordariomycetes</taxon>
        <taxon>Hypocreomycetidae</taxon>
        <taxon>Hypocreales</taxon>
        <taxon>Nectriaceae</taxon>
        <taxon>Fusarium</taxon>
        <taxon>Fusarium decemcellulare species complex</taxon>
    </lineage>
</organism>
<comment type="caution">
    <text evidence="1">The sequence shown here is derived from an EMBL/GenBank/DDBJ whole genome shotgun (WGS) entry which is preliminary data.</text>
</comment>
<accession>A0ACC1SJ81</accession>
<protein>
    <submittedName>
        <fullName evidence="1">Uncharacterized protein</fullName>
    </submittedName>
</protein>